<feature type="region of interest" description="Disordered" evidence="1">
    <location>
        <begin position="39"/>
        <end position="99"/>
    </location>
</feature>
<feature type="region of interest" description="Disordered" evidence="1">
    <location>
        <begin position="1"/>
        <end position="25"/>
    </location>
</feature>
<accession>A0A5C3EWN5</accession>
<feature type="compositionally biased region" description="Low complexity" evidence="1">
    <location>
        <begin position="15"/>
        <end position="25"/>
    </location>
</feature>
<dbReference type="EMBL" id="OOIP01000004">
    <property type="protein sequence ID" value="SPO36638.1"/>
    <property type="molecule type" value="Genomic_DNA"/>
</dbReference>
<feature type="compositionally biased region" description="Polar residues" evidence="1">
    <location>
        <begin position="86"/>
        <end position="99"/>
    </location>
</feature>
<proteinExistence type="predicted"/>
<organism evidence="2 3">
    <name type="scientific">Pseudozyma flocculosa</name>
    <dbReference type="NCBI Taxonomy" id="84751"/>
    <lineage>
        <taxon>Eukaryota</taxon>
        <taxon>Fungi</taxon>
        <taxon>Dikarya</taxon>
        <taxon>Basidiomycota</taxon>
        <taxon>Ustilaginomycotina</taxon>
        <taxon>Ustilaginomycetes</taxon>
        <taxon>Ustilaginales</taxon>
        <taxon>Ustilaginaceae</taxon>
        <taxon>Pseudozyma</taxon>
    </lineage>
</organism>
<reference evidence="2 3" key="1">
    <citation type="submission" date="2018-03" db="EMBL/GenBank/DDBJ databases">
        <authorList>
            <person name="Guldener U."/>
        </authorList>
    </citation>
    <scope>NUCLEOTIDE SEQUENCE [LARGE SCALE GENOMIC DNA]</scope>
    <source>
        <strain evidence="2 3">DAOM196992</strain>
    </source>
</reference>
<feature type="compositionally biased region" description="Pro residues" evidence="1">
    <location>
        <begin position="39"/>
        <end position="48"/>
    </location>
</feature>
<sequence>MAFFPGPRLARSAVTATTHPTAPTYMASRLSPSRLVLVPPPPPPPPPLDIDIRTPPPGRRDFGRTRLFSHRPARPVPFLSVPSRAPLSQVTNQTSHDPG</sequence>
<gene>
    <name evidence="2" type="ORF">PSFLO_02109</name>
</gene>
<dbReference type="AlphaFoldDB" id="A0A5C3EWN5"/>
<keyword evidence="3" id="KW-1185">Reference proteome</keyword>
<evidence type="ECO:0000256" key="1">
    <source>
        <dbReference type="SAM" id="MobiDB-lite"/>
    </source>
</evidence>
<evidence type="ECO:0000313" key="3">
    <source>
        <dbReference type="Proteomes" id="UP000323386"/>
    </source>
</evidence>
<evidence type="ECO:0000313" key="2">
    <source>
        <dbReference type="EMBL" id="SPO36638.1"/>
    </source>
</evidence>
<dbReference type="Proteomes" id="UP000323386">
    <property type="component" value="Unassembled WGS sequence"/>
</dbReference>
<name>A0A5C3EWN5_9BASI</name>
<protein>
    <submittedName>
        <fullName evidence="2">Uncharacterized protein</fullName>
    </submittedName>
</protein>